<reference evidence="1 2" key="1">
    <citation type="journal article" date="2008" name="PLoS Genet.">
        <title>Complete genome sequence of the complex carbohydrate-degrading marine bacterium, Saccharophagus degradans strain 2-40 T.</title>
        <authorList>
            <person name="Weiner R.M."/>
            <person name="Taylor L.E.II."/>
            <person name="Henrissat B."/>
            <person name="Hauser L."/>
            <person name="Land M."/>
            <person name="Coutinho P.M."/>
            <person name="Rancurel C."/>
            <person name="Saunders E.H."/>
            <person name="Longmire A.G."/>
            <person name="Zhang H."/>
            <person name="Bayer E.A."/>
            <person name="Gilbert H.J."/>
            <person name="Larimer F."/>
            <person name="Zhulin I.B."/>
            <person name="Ekborg N.A."/>
            <person name="Lamed R."/>
            <person name="Richardson P.M."/>
            <person name="Borovok I."/>
            <person name="Hutcheson S."/>
        </authorList>
    </citation>
    <scope>NUCLEOTIDE SEQUENCE [LARGE SCALE GENOMIC DNA]</scope>
    <source>
        <strain evidence="2">2-40 / ATCC 43961 / DSM 17024</strain>
    </source>
</reference>
<gene>
    <name evidence="1" type="ordered locus">Sde_1940</name>
</gene>
<organism evidence="1 2">
    <name type="scientific">Saccharophagus degradans (strain 2-40 / ATCC 43961 / DSM 17024)</name>
    <dbReference type="NCBI Taxonomy" id="203122"/>
    <lineage>
        <taxon>Bacteria</taxon>
        <taxon>Pseudomonadati</taxon>
        <taxon>Pseudomonadota</taxon>
        <taxon>Gammaproteobacteria</taxon>
        <taxon>Cellvibrionales</taxon>
        <taxon>Cellvibrionaceae</taxon>
        <taxon>Saccharophagus</taxon>
    </lineage>
</organism>
<protein>
    <recommendedName>
        <fullName evidence="3">Cation transporter</fullName>
    </recommendedName>
</protein>
<dbReference type="EMBL" id="CP000282">
    <property type="protein sequence ID" value="ABD81200.1"/>
    <property type="molecule type" value="Genomic_DNA"/>
</dbReference>
<evidence type="ECO:0000313" key="2">
    <source>
        <dbReference type="Proteomes" id="UP000001947"/>
    </source>
</evidence>
<proteinExistence type="predicted"/>
<dbReference type="GeneID" id="98613617"/>
<dbReference type="Proteomes" id="UP000001947">
    <property type="component" value="Chromosome"/>
</dbReference>
<evidence type="ECO:0008006" key="3">
    <source>
        <dbReference type="Google" id="ProtNLM"/>
    </source>
</evidence>
<name>Q21JC9_SACD2</name>
<dbReference type="eggNOG" id="ENOG5031M4A">
    <property type="taxonomic scope" value="Bacteria"/>
</dbReference>
<dbReference type="HOGENOM" id="CLU_2068270_0_0_6"/>
<accession>Q21JC9</accession>
<dbReference type="RefSeq" id="WP_011468418.1">
    <property type="nucleotide sequence ID" value="NC_007912.1"/>
</dbReference>
<keyword evidence="2" id="KW-1185">Reference proteome</keyword>
<evidence type="ECO:0000313" key="1">
    <source>
        <dbReference type="EMBL" id="ABD81200.1"/>
    </source>
</evidence>
<dbReference type="KEGG" id="sde:Sde_1940"/>
<dbReference type="AlphaFoldDB" id="Q21JC9"/>
<dbReference type="STRING" id="203122.Sde_1940"/>
<dbReference type="OrthoDB" id="5822659at2"/>
<sequence length="122" mass="14076">MSEKEHRLGVSEATLVVRHLKLVDMSEEVMTKVVKEIDEIYGLDSVSYDKASHTLHIAYDASRICIDCIEKVLQENAVEVSHDWWTYFKEGYYRFVDQNVKDNASTEPWSCHGSFTGSNKKK</sequence>